<comment type="caution">
    <text evidence="1">The sequence shown here is derived from an EMBL/GenBank/DDBJ whole genome shotgun (WGS) entry which is preliminary data.</text>
</comment>
<sequence length="159" mass="18784">MPFPKEGRKGTSSRMVSGKFKNVGPLISSGMMRKLEPVLQYKFDKRAVHCHPLVTIKPLNNSQDNTQTKKRKDQDVFCFPSSPRKVVKREKYFKRRRKKVKKMTKKAAKKTKKVLKRYANKEVLATIRNTREHIQLLRSQLQDKQELIRQDFSDRIILE</sequence>
<evidence type="ECO:0000313" key="1">
    <source>
        <dbReference type="EMBL" id="KAJ7388164.1"/>
    </source>
</evidence>
<organism evidence="1 2">
    <name type="scientific">Desmophyllum pertusum</name>
    <dbReference type="NCBI Taxonomy" id="174260"/>
    <lineage>
        <taxon>Eukaryota</taxon>
        <taxon>Metazoa</taxon>
        <taxon>Cnidaria</taxon>
        <taxon>Anthozoa</taxon>
        <taxon>Hexacorallia</taxon>
        <taxon>Scleractinia</taxon>
        <taxon>Caryophylliina</taxon>
        <taxon>Caryophylliidae</taxon>
        <taxon>Desmophyllum</taxon>
    </lineage>
</organism>
<proteinExistence type="predicted"/>
<protein>
    <submittedName>
        <fullName evidence="1">Uncharacterized protein</fullName>
    </submittedName>
</protein>
<evidence type="ECO:0000313" key="2">
    <source>
        <dbReference type="Proteomes" id="UP001163046"/>
    </source>
</evidence>
<dbReference type="Proteomes" id="UP001163046">
    <property type="component" value="Unassembled WGS sequence"/>
</dbReference>
<gene>
    <name evidence="1" type="ORF">OS493_039477</name>
</gene>
<name>A0A9W9ZY70_9CNID</name>
<accession>A0A9W9ZY70</accession>
<dbReference type="EMBL" id="MU825594">
    <property type="protein sequence ID" value="KAJ7388164.1"/>
    <property type="molecule type" value="Genomic_DNA"/>
</dbReference>
<dbReference type="OrthoDB" id="10558542at2759"/>
<keyword evidence="2" id="KW-1185">Reference proteome</keyword>
<reference evidence="1" key="1">
    <citation type="submission" date="2023-01" db="EMBL/GenBank/DDBJ databases">
        <title>Genome assembly of the deep-sea coral Lophelia pertusa.</title>
        <authorList>
            <person name="Herrera S."/>
            <person name="Cordes E."/>
        </authorList>
    </citation>
    <scope>NUCLEOTIDE SEQUENCE</scope>
    <source>
        <strain evidence="1">USNM1676648</strain>
        <tissue evidence="1">Polyp</tissue>
    </source>
</reference>
<dbReference type="AlphaFoldDB" id="A0A9W9ZY70"/>